<keyword evidence="4 6" id="KW-0472">Membrane</keyword>
<keyword evidence="3 6" id="KW-1133">Transmembrane helix</keyword>
<evidence type="ECO:0000313" key="9">
    <source>
        <dbReference type="Proteomes" id="UP000183585"/>
    </source>
</evidence>
<dbReference type="EMBL" id="FMCT01000022">
    <property type="protein sequence ID" value="SCF49358.1"/>
    <property type="molecule type" value="Genomic_DNA"/>
</dbReference>
<feature type="transmembrane region" description="Helical" evidence="6">
    <location>
        <begin position="60"/>
        <end position="82"/>
    </location>
</feature>
<dbReference type="Proteomes" id="UP000183585">
    <property type="component" value="Unassembled WGS sequence"/>
</dbReference>
<evidence type="ECO:0000313" key="8">
    <source>
        <dbReference type="EMBL" id="SCF49358.1"/>
    </source>
</evidence>
<feature type="region of interest" description="Disordered" evidence="5">
    <location>
        <begin position="1"/>
        <end position="37"/>
    </location>
</feature>
<dbReference type="RefSeq" id="WP_141724070.1">
    <property type="nucleotide sequence ID" value="NZ_FMCT01000022.1"/>
</dbReference>
<dbReference type="AlphaFoldDB" id="A0A1C5AVU4"/>
<comment type="subcellular location">
    <subcellularLocation>
        <location evidence="1">Membrane</location>
        <topology evidence="1">Multi-pass membrane protein</topology>
    </subcellularLocation>
</comment>
<keyword evidence="2 6" id="KW-0812">Transmembrane</keyword>
<feature type="transmembrane region" description="Helical" evidence="6">
    <location>
        <begin position="160"/>
        <end position="181"/>
    </location>
</feature>
<proteinExistence type="predicted"/>
<feature type="transmembrane region" description="Helical" evidence="6">
    <location>
        <begin position="263"/>
        <end position="278"/>
    </location>
</feature>
<dbReference type="PANTHER" id="PTHR37422:SF13">
    <property type="entry name" value="LIPOPOLYSACCHARIDE BIOSYNTHESIS PROTEIN PA4999-RELATED"/>
    <property type="match status" value="1"/>
</dbReference>
<evidence type="ECO:0000256" key="5">
    <source>
        <dbReference type="SAM" id="MobiDB-lite"/>
    </source>
</evidence>
<feature type="transmembrane region" description="Helical" evidence="6">
    <location>
        <begin position="406"/>
        <end position="424"/>
    </location>
</feature>
<feature type="transmembrane region" description="Helical" evidence="6">
    <location>
        <begin position="284"/>
        <end position="301"/>
    </location>
</feature>
<keyword evidence="8" id="KW-0436">Ligase</keyword>
<reference evidence="9" key="1">
    <citation type="submission" date="2016-06" db="EMBL/GenBank/DDBJ databases">
        <authorList>
            <person name="Varghese N."/>
            <person name="Submissions Spin"/>
        </authorList>
    </citation>
    <scope>NUCLEOTIDE SEQUENCE [LARGE SCALE GENOMIC DNA]</scope>
    <source>
        <strain evidence="9">DSM 43168</strain>
    </source>
</reference>
<protein>
    <submittedName>
        <fullName evidence="8">O-antigen ligase like membrane protein</fullName>
    </submittedName>
</protein>
<feature type="transmembrane region" description="Helical" evidence="6">
    <location>
        <begin position="94"/>
        <end position="115"/>
    </location>
</feature>
<feature type="transmembrane region" description="Helical" evidence="6">
    <location>
        <begin position="127"/>
        <end position="148"/>
    </location>
</feature>
<accession>A0A1C5AVU4</accession>
<feature type="transmembrane region" description="Helical" evidence="6">
    <location>
        <begin position="431"/>
        <end position="449"/>
    </location>
</feature>
<dbReference type="GO" id="GO:0016020">
    <property type="term" value="C:membrane"/>
    <property type="evidence" value="ECO:0007669"/>
    <property type="project" value="UniProtKB-SubCell"/>
</dbReference>
<dbReference type="InterPro" id="IPR051533">
    <property type="entry name" value="WaaL-like"/>
</dbReference>
<evidence type="ECO:0000256" key="1">
    <source>
        <dbReference type="ARBA" id="ARBA00004141"/>
    </source>
</evidence>
<gene>
    <name evidence="8" type="ORF">GA0070563_12217</name>
</gene>
<dbReference type="Pfam" id="PF04932">
    <property type="entry name" value="Wzy_C"/>
    <property type="match status" value="1"/>
</dbReference>
<organism evidence="8 9">
    <name type="scientific">Micromonospora carbonacea</name>
    <dbReference type="NCBI Taxonomy" id="47853"/>
    <lineage>
        <taxon>Bacteria</taxon>
        <taxon>Bacillati</taxon>
        <taxon>Actinomycetota</taxon>
        <taxon>Actinomycetes</taxon>
        <taxon>Micromonosporales</taxon>
        <taxon>Micromonosporaceae</taxon>
        <taxon>Micromonospora</taxon>
    </lineage>
</organism>
<feature type="transmembrane region" description="Helical" evidence="6">
    <location>
        <begin position="306"/>
        <end position="327"/>
    </location>
</feature>
<evidence type="ECO:0000259" key="7">
    <source>
        <dbReference type="Pfam" id="PF04932"/>
    </source>
</evidence>
<name>A0A1C5AVU4_9ACTN</name>
<dbReference type="InterPro" id="IPR007016">
    <property type="entry name" value="O-antigen_ligase-rel_domated"/>
</dbReference>
<evidence type="ECO:0000256" key="2">
    <source>
        <dbReference type="ARBA" id="ARBA00022692"/>
    </source>
</evidence>
<feature type="domain" description="O-antigen ligase-related" evidence="7">
    <location>
        <begin position="268"/>
        <end position="371"/>
    </location>
</feature>
<keyword evidence="9" id="KW-1185">Reference proteome</keyword>
<evidence type="ECO:0000256" key="3">
    <source>
        <dbReference type="ARBA" id="ARBA00022989"/>
    </source>
</evidence>
<evidence type="ECO:0000256" key="4">
    <source>
        <dbReference type="ARBA" id="ARBA00023136"/>
    </source>
</evidence>
<evidence type="ECO:0000256" key="6">
    <source>
        <dbReference type="SAM" id="Phobius"/>
    </source>
</evidence>
<feature type="transmembrane region" description="Helical" evidence="6">
    <location>
        <begin position="238"/>
        <end position="256"/>
    </location>
</feature>
<dbReference type="GO" id="GO:0016874">
    <property type="term" value="F:ligase activity"/>
    <property type="evidence" value="ECO:0007669"/>
    <property type="project" value="UniProtKB-KW"/>
</dbReference>
<sequence>MTMAAPLRPAPGPQPASAGRHPAGPSQHPAQHPPEAPTRRWSLRLPVAWPVTALFVLYPAWWALGLPSFIFAILAIPMAFQLYRRGNVKVPPGFGIWLILLAWVVLSGLMLGITAPNTLPPSGSGRFIGWGIRVMNYTALTVTMLYVLNLSERELPRGRLVKLFGFMAVVTVIGGYVGALFPQLKFVAPLNYILPAAIAKEPFVNRLMHVEVAQVQEVLAGEASSPRPAAPFEYTNTWGENMAILLIWFIVGWVVLGRGPRRLTGYLVVVAAVFPIVYSLNRGLWIGLVVGAVYVAVRLALRGRVVVLVGLALASGLMGVAVLASPLGDLLNERMANGHSDDIRATLSSGAVEAANHSPVLGYGGNRALIGSNRSIAIGKSAECKQCGNRELGSNGQVWNLLTGQGWVGAFCYSAFFLWCLWRFRHDNTPIGIAGSLVLILMLFFQFLYGSLNTTLAYGLISVALLARNDLHLRAERREARLAAVEAASAPAAPGARPERRFR</sequence>
<dbReference type="PANTHER" id="PTHR37422">
    <property type="entry name" value="TEICHURONIC ACID BIOSYNTHESIS PROTEIN TUAE"/>
    <property type="match status" value="1"/>
</dbReference>